<protein>
    <submittedName>
        <fullName evidence="1">Uncharacterized protein</fullName>
    </submittedName>
</protein>
<organism evidence="1">
    <name type="scientific">marine metagenome</name>
    <dbReference type="NCBI Taxonomy" id="408172"/>
    <lineage>
        <taxon>unclassified sequences</taxon>
        <taxon>metagenomes</taxon>
        <taxon>ecological metagenomes</taxon>
    </lineage>
</organism>
<dbReference type="EMBL" id="UINC01048703">
    <property type="protein sequence ID" value="SVB59566.1"/>
    <property type="molecule type" value="Genomic_DNA"/>
</dbReference>
<accession>A0A382F945</accession>
<sequence>MHSRVVGPQHAMACGFSPKTTNTLPLSWPVGTCSAKGFSPPGLSDPLNGKNTVWVEPL</sequence>
<reference evidence="1" key="1">
    <citation type="submission" date="2018-05" db="EMBL/GenBank/DDBJ databases">
        <authorList>
            <person name="Lanie J.A."/>
            <person name="Ng W.-L."/>
            <person name="Kazmierczak K.M."/>
            <person name="Andrzejewski T.M."/>
            <person name="Davidsen T.M."/>
            <person name="Wayne K.J."/>
            <person name="Tettelin H."/>
            <person name="Glass J.I."/>
            <person name="Rusch D."/>
            <person name="Podicherti R."/>
            <person name="Tsui H.-C.T."/>
            <person name="Winkler M.E."/>
        </authorList>
    </citation>
    <scope>NUCLEOTIDE SEQUENCE</scope>
</reference>
<proteinExistence type="predicted"/>
<gene>
    <name evidence="1" type="ORF">METZ01_LOCUS212420</name>
</gene>
<evidence type="ECO:0000313" key="1">
    <source>
        <dbReference type="EMBL" id="SVB59566.1"/>
    </source>
</evidence>
<dbReference type="AlphaFoldDB" id="A0A382F945"/>
<name>A0A382F945_9ZZZZ</name>